<name>U5N7R2_9BURK</name>
<dbReference type="InterPro" id="IPR033913">
    <property type="entry name" value="MTH1175_dom"/>
</dbReference>
<dbReference type="InterPro" id="IPR036105">
    <property type="entry name" value="DiNase_FeMo-co_biosyn_sf"/>
</dbReference>
<dbReference type="SUPFAM" id="SSF53146">
    <property type="entry name" value="Nitrogenase accessory factor-like"/>
    <property type="match status" value="1"/>
</dbReference>
<dbReference type="PANTHER" id="PTHR33937:SF2">
    <property type="entry name" value="DINITROGENASE IRON-MOLYBDENUM COFACTOR BIOSYNTHESIS DOMAIN-CONTAINING PROTEIN"/>
    <property type="match status" value="1"/>
</dbReference>
<keyword evidence="1" id="KW-0535">Nitrogen fixation</keyword>
<protein>
    <submittedName>
        <fullName evidence="3">Dinitrogenase iron-molybdenum cofactor biosynthesis-like protein</fullName>
    </submittedName>
</protein>
<gene>
    <name evidence="3" type="ORF">Cenrod_0110</name>
</gene>
<dbReference type="InterPro" id="IPR051840">
    <property type="entry name" value="NifX/NifY_domain"/>
</dbReference>
<dbReference type="eggNOG" id="COG1433">
    <property type="taxonomic scope" value="Bacteria"/>
</dbReference>
<evidence type="ECO:0000259" key="2">
    <source>
        <dbReference type="Pfam" id="PF02579"/>
    </source>
</evidence>
<dbReference type="AlphaFoldDB" id="U5N7R2"/>
<dbReference type="STRING" id="946483.Cenrod_0110"/>
<dbReference type="PANTHER" id="PTHR33937">
    <property type="entry name" value="IRON-MOLYBDENUM PROTEIN-RELATED-RELATED"/>
    <property type="match status" value="1"/>
</dbReference>
<dbReference type="InterPro" id="IPR003731">
    <property type="entry name" value="Di-Nase_FeMo-co_biosynth"/>
</dbReference>
<dbReference type="Pfam" id="PF02579">
    <property type="entry name" value="Nitro_FeMo-Co"/>
    <property type="match status" value="1"/>
</dbReference>
<dbReference type="CDD" id="cd00851">
    <property type="entry name" value="MTH1175"/>
    <property type="match status" value="1"/>
</dbReference>
<evidence type="ECO:0000256" key="1">
    <source>
        <dbReference type="ARBA" id="ARBA00023231"/>
    </source>
</evidence>
<dbReference type="Gene3D" id="3.30.420.130">
    <property type="entry name" value="Dinitrogenase iron-molybdenum cofactor biosynthesis domain"/>
    <property type="match status" value="1"/>
</dbReference>
<sequence length="236" mass="25564">MQRKAKNCKWQNFRLSERLSAANPGRGNRTAIASYITSYITPDIALFLFVHHHHRTMKIAITSQNRKTITPHAGKCRKYWVYDISETKTVAGKELIELSMSESLHAMAHQTAAAVPSMWDGVQVLIAGSMGPGLQQRLRCQGIDAIVTSETDPDRAVAAWLDGSLPVLDAREEHDPDHGPDHDHGHGHGCGCGNQGCHTHDHEHHDHHDHGGGACSCGGQHGGGCGGRGEGKGKNC</sequence>
<evidence type="ECO:0000313" key="4">
    <source>
        <dbReference type="Proteomes" id="UP000017184"/>
    </source>
</evidence>
<organism evidence="3 4">
    <name type="scientific">Candidatus Symbiobacter mobilis CR</name>
    <dbReference type="NCBI Taxonomy" id="946483"/>
    <lineage>
        <taxon>Bacteria</taxon>
        <taxon>Pseudomonadati</taxon>
        <taxon>Pseudomonadota</taxon>
        <taxon>Betaproteobacteria</taxon>
        <taxon>Burkholderiales</taxon>
        <taxon>Comamonadaceae</taxon>
    </lineage>
</organism>
<feature type="domain" description="Dinitrogenase iron-molybdenum cofactor biosynthesis" evidence="2">
    <location>
        <begin position="67"/>
        <end position="161"/>
    </location>
</feature>
<reference evidence="3 4" key="1">
    <citation type="journal article" date="2013" name="Genome Biol.">
        <title>Genomic analysis reveals key aspects of prokaryotic symbiosis in the phototrophic consortium "Chlorochromatium aggregatum".</title>
        <authorList>
            <person name="Liu Z."/>
            <person name="Muller J."/>
            <person name="Li T."/>
            <person name="Alvey R.M."/>
            <person name="Vogl K."/>
            <person name="Frigaard N.U."/>
            <person name="Rockwell N.C."/>
            <person name="Boyd E.S."/>
            <person name="Tomsho L.P."/>
            <person name="Schuster S.C."/>
            <person name="Henke P."/>
            <person name="Rohde M."/>
            <person name="Overmann J."/>
            <person name="Bryant D.A."/>
        </authorList>
    </citation>
    <scope>NUCLEOTIDE SEQUENCE [LARGE SCALE GENOMIC DNA]</scope>
    <source>
        <strain evidence="3">CR</strain>
    </source>
</reference>
<proteinExistence type="predicted"/>
<evidence type="ECO:0000313" key="3">
    <source>
        <dbReference type="EMBL" id="AGX86244.1"/>
    </source>
</evidence>
<keyword evidence="4" id="KW-1185">Reference proteome</keyword>
<dbReference type="HOGENOM" id="CLU_1173741_0_0_4"/>
<dbReference type="Proteomes" id="UP000017184">
    <property type="component" value="Chromosome"/>
</dbReference>
<dbReference type="OrthoDB" id="9797941at2"/>
<dbReference type="KEGG" id="cbx:Cenrod_0110"/>
<dbReference type="EMBL" id="CP004885">
    <property type="protein sequence ID" value="AGX86244.1"/>
    <property type="molecule type" value="Genomic_DNA"/>
</dbReference>
<accession>U5N7R2</accession>